<reference evidence="3 4" key="1">
    <citation type="submission" date="2019-02" db="EMBL/GenBank/DDBJ databases">
        <title>Deep-cultivation of Planctomycetes and their phenomic and genomic characterization uncovers novel biology.</title>
        <authorList>
            <person name="Wiegand S."/>
            <person name="Jogler M."/>
            <person name="Boedeker C."/>
            <person name="Pinto D."/>
            <person name="Vollmers J."/>
            <person name="Rivas-Marin E."/>
            <person name="Kohn T."/>
            <person name="Peeters S.H."/>
            <person name="Heuer A."/>
            <person name="Rast P."/>
            <person name="Oberbeckmann S."/>
            <person name="Bunk B."/>
            <person name="Jeske O."/>
            <person name="Meyerdierks A."/>
            <person name="Storesund J.E."/>
            <person name="Kallscheuer N."/>
            <person name="Luecker S."/>
            <person name="Lage O.M."/>
            <person name="Pohl T."/>
            <person name="Merkel B.J."/>
            <person name="Hornburger P."/>
            <person name="Mueller R.-W."/>
            <person name="Bruemmer F."/>
            <person name="Labrenz M."/>
            <person name="Spormann A.M."/>
            <person name="Op den Camp H."/>
            <person name="Overmann J."/>
            <person name="Amann R."/>
            <person name="Jetten M.S.M."/>
            <person name="Mascher T."/>
            <person name="Medema M.H."/>
            <person name="Devos D.P."/>
            <person name="Kaster A.-K."/>
            <person name="Ovreas L."/>
            <person name="Rohde M."/>
            <person name="Galperin M.Y."/>
            <person name="Jogler C."/>
        </authorList>
    </citation>
    <scope>NUCLEOTIDE SEQUENCE [LARGE SCALE GENOMIC DNA]</scope>
    <source>
        <strain evidence="3 4">Pan265</strain>
    </source>
</reference>
<feature type="domain" description="Mannanase galactose-binding" evidence="2">
    <location>
        <begin position="104"/>
        <end position="162"/>
    </location>
</feature>
<sequence length="452" mass="48712" precursor="true">MPACTNTRTWMAVTAGLLLAGPAQAVIFSPTQAELEAMQDVTTAFGGGGGLWELTLDGDGILLDMDFGPPAEGISRVVMQNQAFNADLTGFDSFDLMFTPQTFALGAKLFITTGEEGFFESPQTQIQVGSANRLSLPLDGIADLDDVTSFGIQMFDPDNGTSFAVLANVETAEEPKPRVTDTLFSFETGLEGWMDPDPTYYPNPETTREVVSANATEGNNALKVTRTSGVPNFRWGSEVRWDIDNGDTQEEINAIADRFNQADFLAFDITIDPADLDPATSFAGFRISLNDDSEAFYSSPTQFFDTSEPGTYTYEISMSSLIGANTSLPFESIVEDSEAIVLLLATNTDAPGSFYVDNFRLIREVDQIDYPGDANRDGMVDLLDLSILASNFDKPGSFGWEDGDFNDDGTVDLLDLSILAGNFDTSAPGVPEPAVASLILLGSAGLMRRRVA</sequence>
<protein>
    <recommendedName>
        <fullName evidence="2">Mannanase galactose-binding domain-containing protein</fullName>
    </recommendedName>
</protein>
<keyword evidence="4" id="KW-1185">Reference proteome</keyword>
<organism evidence="3 4">
    <name type="scientific">Mucisphaera calidilacus</name>
    <dbReference type="NCBI Taxonomy" id="2527982"/>
    <lineage>
        <taxon>Bacteria</taxon>
        <taxon>Pseudomonadati</taxon>
        <taxon>Planctomycetota</taxon>
        <taxon>Phycisphaerae</taxon>
        <taxon>Phycisphaerales</taxon>
        <taxon>Phycisphaeraceae</taxon>
        <taxon>Mucisphaera</taxon>
    </lineage>
</organism>
<dbReference type="GO" id="GO:0000272">
    <property type="term" value="P:polysaccharide catabolic process"/>
    <property type="evidence" value="ECO:0007669"/>
    <property type="project" value="InterPro"/>
</dbReference>
<dbReference type="InterPro" id="IPR049475">
    <property type="entry name" value="Mann_GBD_bact"/>
</dbReference>
<keyword evidence="1" id="KW-0732">Signal</keyword>
<proteinExistence type="predicted"/>
<dbReference type="Gene3D" id="2.60.120.260">
    <property type="entry name" value="Galactose-binding domain-like"/>
    <property type="match status" value="2"/>
</dbReference>
<name>A0A518BX49_9BACT</name>
<dbReference type="InterPro" id="IPR018247">
    <property type="entry name" value="EF_Hand_1_Ca_BS"/>
</dbReference>
<dbReference type="Proteomes" id="UP000320386">
    <property type="component" value="Chromosome"/>
</dbReference>
<dbReference type="CDD" id="cd14254">
    <property type="entry name" value="Dockerin_II"/>
    <property type="match status" value="1"/>
</dbReference>
<dbReference type="SUPFAM" id="SSF63446">
    <property type="entry name" value="Type I dockerin domain"/>
    <property type="match status" value="1"/>
</dbReference>
<evidence type="ECO:0000256" key="1">
    <source>
        <dbReference type="SAM" id="SignalP"/>
    </source>
</evidence>
<dbReference type="Pfam" id="PF21253">
    <property type="entry name" value="Mann_GBD_bact"/>
    <property type="match status" value="1"/>
</dbReference>
<evidence type="ECO:0000259" key="2">
    <source>
        <dbReference type="Pfam" id="PF21253"/>
    </source>
</evidence>
<dbReference type="Gene3D" id="1.10.1330.10">
    <property type="entry name" value="Dockerin domain"/>
    <property type="match status" value="1"/>
</dbReference>
<evidence type="ECO:0000313" key="4">
    <source>
        <dbReference type="Proteomes" id="UP000320386"/>
    </source>
</evidence>
<dbReference type="KEGG" id="mcad:Pan265_13950"/>
<dbReference type="InterPro" id="IPR036439">
    <property type="entry name" value="Dockerin_dom_sf"/>
</dbReference>
<dbReference type="EMBL" id="CP036280">
    <property type="protein sequence ID" value="QDU71545.1"/>
    <property type="molecule type" value="Genomic_DNA"/>
</dbReference>
<feature type="signal peptide" evidence="1">
    <location>
        <begin position="1"/>
        <end position="25"/>
    </location>
</feature>
<feature type="chain" id="PRO_5022147648" description="Mannanase galactose-binding domain-containing protein" evidence="1">
    <location>
        <begin position="26"/>
        <end position="452"/>
    </location>
</feature>
<evidence type="ECO:0000313" key="3">
    <source>
        <dbReference type="EMBL" id="QDU71545.1"/>
    </source>
</evidence>
<dbReference type="AlphaFoldDB" id="A0A518BX49"/>
<dbReference type="PROSITE" id="PS00018">
    <property type="entry name" value="EF_HAND_1"/>
    <property type="match status" value="2"/>
</dbReference>
<gene>
    <name evidence="3" type="ORF">Pan265_13950</name>
</gene>
<accession>A0A518BX49</accession>